<organism evidence="1">
    <name type="scientific">Pfiesteria piscicida</name>
    <name type="common">Phantom dinoflagellate</name>
    <dbReference type="NCBI Taxonomy" id="71001"/>
    <lineage>
        <taxon>Eukaryota</taxon>
        <taxon>Sar</taxon>
        <taxon>Alveolata</taxon>
        <taxon>Dinophyceae</taxon>
        <taxon>Peridiniales</taxon>
        <taxon>Pfiesteriaceae</taxon>
        <taxon>Pfiesteria</taxon>
    </lineage>
</organism>
<name>E8Z6B5_PFIPI</name>
<evidence type="ECO:0000313" key="1">
    <source>
        <dbReference type="EMBL" id="ACU44995.1"/>
    </source>
</evidence>
<reference evidence="1" key="1">
    <citation type="submission" date="2008-12" db="EMBL/GenBank/DDBJ databases">
        <authorList>
            <person name="Zhang H."/>
            <person name="Lin S."/>
        </authorList>
    </citation>
    <scope>NUCLEOTIDE SEQUENCE</scope>
    <source>
        <strain evidence="1">CCMP1831</strain>
    </source>
</reference>
<protein>
    <submittedName>
        <fullName evidence="1">Membrane associated adenylyl cyclase-like</fullName>
    </submittedName>
</protein>
<proteinExistence type="evidence at transcript level"/>
<sequence length="177" mass="19399">ALYHLRGAESATKQYGVPLLVSESMRKLLSPPVQRVLRLVDRVVVKGSGQPIKLYTYDAWALGESLGRIDSAQGSTRHLSNGIDLSRLSLSSFFAVVPPSSSEEYRTDFMVAMDAYLGGEGGLAADWHTAQLLFSRCVQKCPQDGVAKALLDYVQTHCQPDGTAPPDWRGFRLLDSK</sequence>
<reference evidence="1" key="2">
    <citation type="book" date="2010" name="PROCEEDINGS OF 13TH INTERNATIONAL CONFERENCE ON HARMFUL ALGAE" publisher="International Society For The Study of Harmful Algae" city="Hong Kong, China">
        <title>Dinoflagellate meta-transcriptomics enabled by spliced leader.</title>
        <editorList>
            <person name="Unknown A."/>
        </editorList>
        <authorList>
            <person name="Lin S."/>
            <person name="Zhang H."/>
        </authorList>
    </citation>
    <scope>NUCLEOTIDE SEQUENCE</scope>
    <source>
        <strain evidence="1">CCMP1831</strain>
    </source>
</reference>
<dbReference type="AlphaFoldDB" id="E8Z6B5"/>
<dbReference type="PANTHER" id="PTHR43336">
    <property type="entry name" value="OXYGEN SENSOR HISTIDINE KINASE RESPONSE REGULATOR DEVS/DOSS"/>
    <property type="match status" value="1"/>
</dbReference>
<dbReference type="EMBL" id="FJ599942">
    <property type="protein sequence ID" value="ACU44995.1"/>
    <property type="molecule type" value="mRNA"/>
</dbReference>
<feature type="non-terminal residue" evidence="1">
    <location>
        <position position="1"/>
    </location>
</feature>
<dbReference type="PANTHER" id="PTHR43336:SF3">
    <property type="entry name" value="GUANYLATE CYCLASE DOMAIN-CONTAINING PROTEIN"/>
    <property type="match status" value="1"/>
</dbReference>
<accession>E8Z6B5</accession>